<dbReference type="Proteomes" id="UP000619265">
    <property type="component" value="Unassembled WGS sequence"/>
</dbReference>
<proteinExistence type="predicted"/>
<sequence length="604" mass="68319">MEGKWARVPNDGKKTIVDLKRKRKVRCASNIVGASQPLFLQESSLNSSLSKIVKRKRSDTCRTNYESWLNRYTLINYRNFSRSGLPQRLMYHQNGDWIDHPRQIVELVRRDFQLKNAAVQVEFNGCHLLLDVMYMIQWELKTGLQKHFAWIDEAGHCFFPQLLSSTSEMRECCQSRSTDDPHTNGTCEVELQLEIGIIGSTSYDSEECVEESNIRAKRTKLKLKSISDCAGLNIKDNDNQTSDAKMHEASGENLPIAVNTTSKSHIVHGFLECDTVKNMFMKSMGSSTSANVLEVKRCSSYLTQTRMELFQKQIEIIERGRGDPNVQYGWLAVNKDALMGMMTYGLGHGGPKIMSSYGNGVHLTPLNYAHISANYCDDDENGMRYIAFCCVILGNMEVVSPGSVQCHPSSEDFDSGVDDLQSPHHYIVWNMNMNTHIFPEYVFCFKMVSSADCDLFDVTGGAFVAKESRIDVSGSITSEGPHVQRQLYHSPIQSENCWQSPEFDKRCLEKAVALCPSSSKTPKSPWMPFAMLFEAISKDVSPKDMKLVNDHYDQFKSKKISRDDFVKQLRLIVGDALLRSTLMGLQCKQPSTCALKVPKQEQDL</sequence>
<dbReference type="InterPro" id="IPR057823">
    <property type="entry name" value="WWE_RCD1"/>
</dbReference>
<dbReference type="InterPro" id="IPR012317">
    <property type="entry name" value="Poly(ADP-ribose)pol_cat_dom"/>
</dbReference>
<dbReference type="PROSITE" id="PS51879">
    <property type="entry name" value="RST"/>
    <property type="match status" value="1"/>
</dbReference>
<keyword evidence="2" id="KW-0217">Developmental protein</keyword>
<dbReference type="PANTHER" id="PTHR32263:SF24">
    <property type="entry name" value="PARP CATALYTIC DOMAIN-CONTAINING PROTEIN"/>
    <property type="match status" value="1"/>
</dbReference>
<keyword evidence="3" id="KW-0346">Stress response</keyword>
<reference evidence="7" key="1">
    <citation type="submission" date="2015-10" db="EMBL/GenBank/DDBJ databases">
        <authorList>
            <person name="Martinez-Garcia P.J."/>
            <person name="Crepeau M.W."/>
            <person name="Puiu D."/>
            <person name="Gonzalez-Ibeas D."/>
            <person name="Whalen J."/>
            <person name="Stevens K."/>
            <person name="Paul R."/>
            <person name="Butterfield T."/>
            <person name="Britton M."/>
            <person name="Reagan R."/>
            <person name="Chakraborty S."/>
            <person name="Walawage S.L."/>
            <person name="Vasquez-Gross H.A."/>
            <person name="Cardeno C."/>
            <person name="Famula R."/>
            <person name="Pratt K."/>
            <person name="Kuruganti S."/>
            <person name="Aradhya M.K."/>
            <person name="Leslie C.A."/>
            <person name="Dandekar A.M."/>
            <person name="Salzberg S.L."/>
            <person name="Wegrzyn J.L."/>
            <person name="Langley C.H."/>
            <person name="Neale D.B."/>
        </authorList>
    </citation>
    <scope>NUCLEOTIDE SEQUENCE</scope>
    <source>
        <tissue evidence="7">Leaves</tissue>
    </source>
</reference>
<keyword evidence="4" id="KW-0539">Nucleus</keyword>
<dbReference type="Gramene" id="Jr09_08050_p1">
    <property type="protein sequence ID" value="cds.Jr09_08050_p1"/>
    <property type="gene ID" value="Jr09_08050"/>
</dbReference>
<dbReference type="Pfam" id="PF12174">
    <property type="entry name" value="RST"/>
    <property type="match status" value="1"/>
</dbReference>
<dbReference type="PROSITE" id="PS51059">
    <property type="entry name" value="PARP_CATALYTIC"/>
    <property type="match status" value="1"/>
</dbReference>
<dbReference type="InterPro" id="IPR044964">
    <property type="entry name" value="RCD1/SRO1-5"/>
</dbReference>
<dbReference type="GO" id="GO:0003950">
    <property type="term" value="F:NAD+ poly-ADP-ribosyltransferase activity"/>
    <property type="evidence" value="ECO:0007669"/>
    <property type="project" value="InterPro"/>
</dbReference>
<evidence type="ECO:0008006" key="9">
    <source>
        <dbReference type="Google" id="ProtNLM"/>
    </source>
</evidence>
<dbReference type="InterPro" id="IPR022003">
    <property type="entry name" value="RST"/>
</dbReference>
<evidence type="ECO:0000256" key="4">
    <source>
        <dbReference type="ARBA" id="ARBA00023242"/>
    </source>
</evidence>
<organism evidence="7 8">
    <name type="scientific">Juglans regia</name>
    <name type="common">English walnut</name>
    <dbReference type="NCBI Taxonomy" id="51240"/>
    <lineage>
        <taxon>Eukaryota</taxon>
        <taxon>Viridiplantae</taxon>
        <taxon>Streptophyta</taxon>
        <taxon>Embryophyta</taxon>
        <taxon>Tracheophyta</taxon>
        <taxon>Spermatophyta</taxon>
        <taxon>Magnoliopsida</taxon>
        <taxon>eudicotyledons</taxon>
        <taxon>Gunneridae</taxon>
        <taxon>Pentapetalae</taxon>
        <taxon>rosids</taxon>
        <taxon>fabids</taxon>
        <taxon>Fagales</taxon>
        <taxon>Juglandaceae</taxon>
        <taxon>Juglans</taxon>
    </lineage>
</organism>
<dbReference type="EMBL" id="LIHL02000009">
    <property type="protein sequence ID" value="KAF5460369.1"/>
    <property type="molecule type" value="Genomic_DNA"/>
</dbReference>
<dbReference type="PANTHER" id="PTHR32263">
    <property type="entry name" value="INACTIVE POLY [ADP-RIBOSE] POLYMERASE SRO4-RELATED"/>
    <property type="match status" value="1"/>
</dbReference>
<name>A0A833UF31_JUGRE</name>
<protein>
    <recommendedName>
        <fullName evidence="9">Inactive poly [ADP-ribose] polymerase RCD1-like</fullName>
    </recommendedName>
</protein>
<evidence type="ECO:0000256" key="3">
    <source>
        <dbReference type="ARBA" id="ARBA00023016"/>
    </source>
</evidence>
<reference evidence="7" key="2">
    <citation type="submission" date="2020-03" db="EMBL/GenBank/DDBJ databases">
        <title>Walnut 2.0.</title>
        <authorList>
            <person name="Marrano A."/>
            <person name="Britton M."/>
            <person name="Zimin A.V."/>
            <person name="Zaini P.A."/>
            <person name="Workman R."/>
            <person name="Puiu D."/>
            <person name="Bianco L."/>
            <person name="Allen B.J."/>
            <person name="Troggio M."/>
            <person name="Leslie C.A."/>
            <person name="Timp W."/>
            <person name="Dendekar A."/>
            <person name="Salzberg S.L."/>
            <person name="Neale D.B."/>
        </authorList>
    </citation>
    <scope>NUCLEOTIDE SEQUENCE</scope>
    <source>
        <tissue evidence="7">Leaves</tissue>
    </source>
</reference>
<evidence type="ECO:0000259" key="5">
    <source>
        <dbReference type="PROSITE" id="PS51059"/>
    </source>
</evidence>
<dbReference type="Gene3D" id="3.90.228.10">
    <property type="match status" value="1"/>
</dbReference>
<evidence type="ECO:0000259" key="6">
    <source>
        <dbReference type="PROSITE" id="PS51879"/>
    </source>
</evidence>
<evidence type="ECO:0000256" key="1">
    <source>
        <dbReference type="ARBA" id="ARBA00004123"/>
    </source>
</evidence>
<feature type="domain" description="RST" evidence="6">
    <location>
        <begin position="520"/>
        <end position="591"/>
    </location>
</feature>
<dbReference type="SUPFAM" id="SSF56399">
    <property type="entry name" value="ADP-ribosylation"/>
    <property type="match status" value="1"/>
</dbReference>
<feature type="domain" description="PARP catalytic" evidence="5">
    <location>
        <begin position="249"/>
        <end position="467"/>
    </location>
</feature>
<comment type="subcellular location">
    <subcellularLocation>
        <location evidence="1">Nucleus</location>
    </subcellularLocation>
</comment>
<evidence type="ECO:0000313" key="7">
    <source>
        <dbReference type="EMBL" id="KAF5460369.1"/>
    </source>
</evidence>
<evidence type="ECO:0000313" key="8">
    <source>
        <dbReference type="Proteomes" id="UP000619265"/>
    </source>
</evidence>
<gene>
    <name evidence="7" type="ORF">F2P56_020243</name>
</gene>
<accession>A0A833UF31</accession>
<evidence type="ECO:0000256" key="2">
    <source>
        <dbReference type="ARBA" id="ARBA00022473"/>
    </source>
</evidence>
<dbReference type="Pfam" id="PF23467">
    <property type="entry name" value="WWE_5"/>
    <property type="match status" value="1"/>
</dbReference>
<comment type="caution">
    <text evidence="7">The sequence shown here is derived from an EMBL/GenBank/DDBJ whole genome shotgun (WGS) entry which is preliminary data.</text>
</comment>
<dbReference type="GO" id="GO:0005634">
    <property type="term" value="C:nucleus"/>
    <property type="evidence" value="ECO:0007669"/>
    <property type="project" value="UniProtKB-SubCell"/>
</dbReference>
<dbReference type="AlphaFoldDB" id="A0A833UF31"/>